<organism evidence="1 2">
    <name type="scientific">Xanthomonas phage XAJ24</name>
    <dbReference type="NCBI Taxonomy" id="1775250"/>
    <lineage>
        <taxon>Viruses</taxon>
        <taxon>Duplodnaviria</taxon>
        <taxon>Heunggongvirae</taxon>
        <taxon>Uroviricota</taxon>
        <taxon>Caudoviricetes</taxon>
        <taxon>Autographivirales</taxon>
        <taxon>Autonotataviridae</taxon>
        <taxon>Gujervirinae</taxon>
        <taxon>Pradovirus</taxon>
        <taxon>Pradovirus XAJ24</taxon>
    </lineage>
</organism>
<dbReference type="RefSeq" id="YP_009785920.1">
    <property type="nucleotide sequence ID" value="NC_047762.1"/>
</dbReference>
<reference evidence="1 2" key="1">
    <citation type="submission" date="2015-11" db="EMBL/GenBank/DDBJ databases">
        <title>Bacteriophages of Xanthomonas arboricola pv. juglandis: Characterization of two phages.</title>
        <authorList>
            <person name="Domotor D."/>
            <person name="Frank T."/>
            <person name="Rakhely G."/>
            <person name="Doffkay Z."/>
            <person name="Schneider G."/>
            <person name="Kovacs T."/>
        </authorList>
    </citation>
    <scope>NUCLEOTIDE SEQUENCE [LARGE SCALE GENOMIC DNA]</scope>
</reference>
<name>A0A1I9L292_9CAUD</name>
<keyword evidence="2" id="KW-1185">Reference proteome</keyword>
<dbReference type="KEGG" id="vg:54975987"/>
<dbReference type="GeneID" id="54975987"/>
<proteinExistence type="predicted"/>
<evidence type="ECO:0000313" key="2">
    <source>
        <dbReference type="Proteomes" id="UP000223622"/>
    </source>
</evidence>
<dbReference type="EMBL" id="KU197013">
    <property type="protein sequence ID" value="AMW36079.1"/>
    <property type="molecule type" value="Genomic_DNA"/>
</dbReference>
<sequence>MSGISTPAPYNTYNAASIFRPAALVPGMRVTLLLARDASVGSDGTAIYVVSDQQDKRGNPLLVNRDTGAAITASPDSVWAAYL</sequence>
<accession>A0A1I9L292</accession>
<protein>
    <submittedName>
        <fullName evidence="1">Uncharacterized protein</fullName>
    </submittedName>
</protein>
<evidence type="ECO:0000313" key="1">
    <source>
        <dbReference type="EMBL" id="AMW36079.1"/>
    </source>
</evidence>
<dbReference type="Proteomes" id="UP000223622">
    <property type="component" value="Segment"/>
</dbReference>